<accession>A0A5J5J0G0</accession>
<dbReference type="RefSeq" id="WP_150450495.1">
    <property type="nucleotide sequence ID" value="NZ_VYSA01000006.1"/>
</dbReference>
<dbReference type="SUPFAM" id="SSF48371">
    <property type="entry name" value="ARM repeat"/>
    <property type="match status" value="1"/>
</dbReference>
<protein>
    <recommendedName>
        <fullName evidence="1">D-inositol 3-phosphate glycosyltransferase</fullName>
    </recommendedName>
</protein>
<dbReference type="InterPro" id="IPR011989">
    <property type="entry name" value="ARM-like"/>
</dbReference>
<dbReference type="InterPro" id="IPR016024">
    <property type="entry name" value="ARM-type_fold"/>
</dbReference>
<dbReference type="Gene3D" id="3.40.50.2000">
    <property type="entry name" value="Glycogen Phosphorylase B"/>
    <property type="match status" value="2"/>
</dbReference>
<dbReference type="PANTHER" id="PTHR45947:SF3">
    <property type="entry name" value="SULFOQUINOVOSYL TRANSFERASE SQD2"/>
    <property type="match status" value="1"/>
</dbReference>
<dbReference type="Gene3D" id="1.25.10.10">
    <property type="entry name" value="Leucine-rich Repeat Variant"/>
    <property type="match status" value="1"/>
</dbReference>
<evidence type="ECO:0000256" key="1">
    <source>
        <dbReference type="ARBA" id="ARBA00021292"/>
    </source>
</evidence>
<dbReference type="PANTHER" id="PTHR45947">
    <property type="entry name" value="SULFOQUINOVOSYL TRANSFERASE SQD2"/>
    <property type="match status" value="1"/>
</dbReference>
<dbReference type="GO" id="GO:0016757">
    <property type="term" value="F:glycosyltransferase activity"/>
    <property type="evidence" value="ECO:0007669"/>
    <property type="project" value="TreeGrafter"/>
</dbReference>
<dbReference type="AlphaFoldDB" id="A0A5J5J0G0"/>
<dbReference type="SUPFAM" id="SSF53756">
    <property type="entry name" value="UDP-Glycosyltransferase/glycogen phosphorylase"/>
    <property type="match status" value="1"/>
</dbReference>
<gene>
    <name evidence="2" type="ORF">F6B43_18490</name>
</gene>
<keyword evidence="3" id="KW-1185">Reference proteome</keyword>
<dbReference type="Pfam" id="PF13692">
    <property type="entry name" value="Glyco_trans_1_4"/>
    <property type="match status" value="1"/>
</dbReference>
<organism evidence="2 3">
    <name type="scientific">Microbacterium rhizomatis</name>
    <dbReference type="NCBI Taxonomy" id="1631477"/>
    <lineage>
        <taxon>Bacteria</taxon>
        <taxon>Bacillati</taxon>
        <taxon>Actinomycetota</taxon>
        <taxon>Actinomycetes</taxon>
        <taxon>Micrococcales</taxon>
        <taxon>Microbacteriaceae</taxon>
        <taxon>Microbacterium</taxon>
    </lineage>
</organism>
<sequence length="717" mass="75718">MGVQTALDQVANAPSIVDAMRSADDLAFEAGRDPGVRTVRLLAAALQSSDQLVVIAAIHALAEVFDGEAGRMLVGLLSDERLFVREHVAWALGSGLPRPEAMGRLLALVARGGFTGMVAQRTLEQWSATTAEPLMVGVEGALLGIAEPEARARMVETLGLVRASVATAPLLRIARDLDEHEAVRVAAIAALGQRSPSPAVRDALEGFAAEPGLIGDVARLSLIDLAPDQARVRRTDGLSVAQLFLHADIDPHLSSAGAGDNGGIATLLVRLGDALVHDSDTEVRRVITLSRGSVADATADLRTIHAADTGHVYGHIPLLREPVSSAAAWPLRVVTRRGIRRILRAAGGVDLLHLRMADVGSLAAADVARELGIPVVFTVAPDPHAVIESLDRSGRLTRSGFGDADVLEHFWFRTRLVQSLAANAAHTVFFPRPNLAADMRQLVGIDMAAHAERHTIVPEGVDLVTVDAAVAAAERHAAGEPPTPALAELHALIAELDEPRRSLPLVVSVGRLHRVKGMATLVEAWASGPLADRANLLIVGGDLDAPSLDEREQLGLIDASVPPADRARRGLLLPGHRPNDVVAQWMAAARIGLPRATAPGGVYVCASIKEEFGIALLEGMATGLLVVAPDGGGPATYVEDGVTGILTATWDAGQLRHAIESAALTAQAERGPERPARSREMVRSRFTIQQMSESLGVVYRTVAREEDVLRELAESLG</sequence>
<name>A0A5J5J0G0_9MICO</name>
<dbReference type="InterPro" id="IPR050194">
    <property type="entry name" value="Glycosyltransferase_grp1"/>
</dbReference>
<comment type="caution">
    <text evidence="2">The sequence shown here is derived from an EMBL/GenBank/DDBJ whole genome shotgun (WGS) entry which is preliminary data.</text>
</comment>
<dbReference type="Proteomes" id="UP000325827">
    <property type="component" value="Unassembled WGS sequence"/>
</dbReference>
<evidence type="ECO:0000313" key="2">
    <source>
        <dbReference type="EMBL" id="KAA9105036.1"/>
    </source>
</evidence>
<keyword evidence="2" id="KW-0808">Transferase</keyword>
<evidence type="ECO:0000313" key="3">
    <source>
        <dbReference type="Proteomes" id="UP000325827"/>
    </source>
</evidence>
<reference evidence="3" key="1">
    <citation type="submission" date="2019-09" db="EMBL/GenBank/DDBJ databases">
        <title>Mumia zhuanghuii sp. nov. isolated from the intestinal contents of plateau pika (Ochotona curzoniae) in the Qinghai-Tibet plateau of China.</title>
        <authorList>
            <person name="Tian Z."/>
        </authorList>
    </citation>
    <scope>NUCLEOTIDE SEQUENCE [LARGE SCALE GENOMIC DNA]</scope>
    <source>
        <strain evidence="3">JCM 30598</strain>
    </source>
</reference>
<proteinExistence type="predicted"/>
<dbReference type="EMBL" id="VYSA01000006">
    <property type="protein sequence ID" value="KAA9105036.1"/>
    <property type="molecule type" value="Genomic_DNA"/>
</dbReference>
<dbReference type="OrthoDB" id="2421289at2"/>